<sequence length="129" mass="14036">MKGLRATGMVAAEDQATLRVDDSTAAPLLLVEPVDCGSHGDWIVKPVIEQNTCYRMQWGTLLSAARADGVPLKHCALSAFIGCMLQIVLSALSSTRTLKPPWVVCYKLDTNALEMESMKEESTLEQLLA</sequence>
<comment type="caution">
    <text evidence="1">The sequence shown here is derived from an EMBL/GenBank/DDBJ whole genome shotgun (WGS) entry which is preliminary data.</text>
</comment>
<feature type="non-terminal residue" evidence="1">
    <location>
        <position position="1"/>
    </location>
</feature>
<reference evidence="1 2" key="1">
    <citation type="journal article" date="2019" name="Sci. Rep.">
        <title>A high-quality genome of Eragrostis curvula grass provides insights into Poaceae evolution and supports new strategies to enhance forage quality.</title>
        <authorList>
            <person name="Carballo J."/>
            <person name="Santos B.A.C.M."/>
            <person name="Zappacosta D."/>
            <person name="Garbus I."/>
            <person name="Selva J.P."/>
            <person name="Gallo C.A."/>
            <person name="Diaz A."/>
            <person name="Albertini E."/>
            <person name="Caccamo M."/>
            <person name="Echenique V."/>
        </authorList>
    </citation>
    <scope>NUCLEOTIDE SEQUENCE [LARGE SCALE GENOMIC DNA]</scope>
    <source>
        <strain evidence="2">cv. Victoria</strain>
        <tissue evidence="1">Leaf</tissue>
    </source>
</reference>
<evidence type="ECO:0000313" key="2">
    <source>
        <dbReference type="Proteomes" id="UP000324897"/>
    </source>
</evidence>
<dbReference type="Gramene" id="TVU16840">
    <property type="protein sequence ID" value="TVU16840"/>
    <property type="gene ID" value="EJB05_36996"/>
</dbReference>
<protein>
    <submittedName>
        <fullName evidence="1">Uncharacterized protein</fullName>
    </submittedName>
</protein>
<evidence type="ECO:0000313" key="1">
    <source>
        <dbReference type="EMBL" id="TVU16840.1"/>
    </source>
</evidence>
<name>A0A5J9TZU0_9POAL</name>
<dbReference type="AlphaFoldDB" id="A0A5J9TZU0"/>
<organism evidence="1 2">
    <name type="scientific">Eragrostis curvula</name>
    <name type="common">weeping love grass</name>
    <dbReference type="NCBI Taxonomy" id="38414"/>
    <lineage>
        <taxon>Eukaryota</taxon>
        <taxon>Viridiplantae</taxon>
        <taxon>Streptophyta</taxon>
        <taxon>Embryophyta</taxon>
        <taxon>Tracheophyta</taxon>
        <taxon>Spermatophyta</taxon>
        <taxon>Magnoliopsida</taxon>
        <taxon>Liliopsida</taxon>
        <taxon>Poales</taxon>
        <taxon>Poaceae</taxon>
        <taxon>PACMAD clade</taxon>
        <taxon>Chloridoideae</taxon>
        <taxon>Eragrostideae</taxon>
        <taxon>Eragrostidinae</taxon>
        <taxon>Eragrostis</taxon>
    </lineage>
</organism>
<accession>A0A5J9TZU0</accession>
<dbReference type="Proteomes" id="UP000324897">
    <property type="component" value="Unassembled WGS sequence"/>
</dbReference>
<keyword evidence="2" id="KW-1185">Reference proteome</keyword>
<dbReference type="EMBL" id="RWGY01000030">
    <property type="protein sequence ID" value="TVU16840.1"/>
    <property type="molecule type" value="Genomic_DNA"/>
</dbReference>
<gene>
    <name evidence="1" type="ORF">EJB05_36996</name>
</gene>
<proteinExistence type="predicted"/>